<organism evidence="1 2">
    <name type="scientific">Atta colombica</name>
    <dbReference type="NCBI Taxonomy" id="520822"/>
    <lineage>
        <taxon>Eukaryota</taxon>
        <taxon>Metazoa</taxon>
        <taxon>Ecdysozoa</taxon>
        <taxon>Arthropoda</taxon>
        <taxon>Hexapoda</taxon>
        <taxon>Insecta</taxon>
        <taxon>Pterygota</taxon>
        <taxon>Neoptera</taxon>
        <taxon>Endopterygota</taxon>
        <taxon>Hymenoptera</taxon>
        <taxon>Apocrita</taxon>
        <taxon>Aculeata</taxon>
        <taxon>Formicoidea</taxon>
        <taxon>Formicidae</taxon>
        <taxon>Myrmicinae</taxon>
        <taxon>Atta</taxon>
    </lineage>
</organism>
<accession>A0A195BAZ6</accession>
<dbReference type="Proteomes" id="UP000078540">
    <property type="component" value="Unassembled WGS sequence"/>
</dbReference>
<gene>
    <name evidence="1" type="ORF">ALC53_08132</name>
</gene>
<dbReference type="AlphaFoldDB" id="A0A195BAZ6"/>
<reference evidence="1 2" key="1">
    <citation type="submission" date="2015-09" db="EMBL/GenBank/DDBJ databases">
        <title>Atta colombica WGS genome.</title>
        <authorList>
            <person name="Nygaard S."/>
            <person name="Hu H."/>
            <person name="Boomsma J."/>
            <person name="Zhang G."/>
        </authorList>
    </citation>
    <scope>NUCLEOTIDE SEQUENCE [LARGE SCALE GENOMIC DNA]</scope>
    <source>
        <strain evidence="1">Treedump-2</strain>
        <tissue evidence="1">Whole body</tissue>
    </source>
</reference>
<keyword evidence="2" id="KW-1185">Reference proteome</keyword>
<name>A0A195BAZ6_9HYME</name>
<evidence type="ECO:0000313" key="1">
    <source>
        <dbReference type="EMBL" id="KYM81364.1"/>
    </source>
</evidence>
<dbReference type="EMBL" id="KQ976537">
    <property type="protein sequence ID" value="KYM81364.1"/>
    <property type="molecule type" value="Genomic_DNA"/>
</dbReference>
<proteinExistence type="predicted"/>
<protein>
    <submittedName>
        <fullName evidence="1">Uncharacterized protein</fullName>
    </submittedName>
</protein>
<evidence type="ECO:0000313" key="2">
    <source>
        <dbReference type="Proteomes" id="UP000078540"/>
    </source>
</evidence>
<sequence>MFALHIVRPRVRLRKIIDKMLRLESFYGGVYVHMLLTWQDITLLERST</sequence>